<evidence type="ECO:0000313" key="3">
    <source>
        <dbReference type="Proteomes" id="UP000275267"/>
    </source>
</evidence>
<dbReference type="Proteomes" id="UP000275267">
    <property type="component" value="Unassembled WGS sequence"/>
</dbReference>
<comment type="caution">
    <text evidence="2">The sequence shown here is derived from an EMBL/GenBank/DDBJ whole genome shotgun (WGS) entry which is preliminary data.</text>
</comment>
<keyword evidence="3" id="KW-1185">Reference proteome</keyword>
<protein>
    <submittedName>
        <fullName evidence="2">Uncharacterized protein</fullName>
    </submittedName>
</protein>
<gene>
    <name evidence="2" type="ORF">C2845_PM04G26430</name>
</gene>
<evidence type="ECO:0000313" key="2">
    <source>
        <dbReference type="EMBL" id="RLM85572.1"/>
    </source>
</evidence>
<dbReference type="AlphaFoldDB" id="A0A3L6QNZ4"/>
<sequence length="127" mass="12965">MFNPNHQNPQHLNGPRPGPGGSNPHGPRAPQAARLILTQLGPQQLRYMALRSDSSAPACLRPSPAAARAPASAAAWGASPASRSRAPAEGAFSRCARTAATVAAAHTRLMGAAISSETTVGGGRCYC</sequence>
<dbReference type="EMBL" id="PQIB02000011">
    <property type="protein sequence ID" value="RLM85572.1"/>
    <property type="molecule type" value="Genomic_DNA"/>
</dbReference>
<accession>A0A3L6QNZ4</accession>
<proteinExistence type="predicted"/>
<feature type="compositionally biased region" description="Polar residues" evidence="1">
    <location>
        <begin position="1"/>
        <end position="11"/>
    </location>
</feature>
<organism evidence="2 3">
    <name type="scientific">Panicum miliaceum</name>
    <name type="common">Proso millet</name>
    <name type="synonym">Broomcorn millet</name>
    <dbReference type="NCBI Taxonomy" id="4540"/>
    <lineage>
        <taxon>Eukaryota</taxon>
        <taxon>Viridiplantae</taxon>
        <taxon>Streptophyta</taxon>
        <taxon>Embryophyta</taxon>
        <taxon>Tracheophyta</taxon>
        <taxon>Spermatophyta</taxon>
        <taxon>Magnoliopsida</taxon>
        <taxon>Liliopsida</taxon>
        <taxon>Poales</taxon>
        <taxon>Poaceae</taxon>
        <taxon>PACMAD clade</taxon>
        <taxon>Panicoideae</taxon>
        <taxon>Panicodae</taxon>
        <taxon>Paniceae</taxon>
        <taxon>Panicinae</taxon>
        <taxon>Panicum</taxon>
        <taxon>Panicum sect. Panicum</taxon>
    </lineage>
</organism>
<name>A0A3L6QNZ4_PANMI</name>
<feature type="region of interest" description="Disordered" evidence="1">
    <location>
        <begin position="1"/>
        <end position="32"/>
    </location>
</feature>
<evidence type="ECO:0000256" key="1">
    <source>
        <dbReference type="SAM" id="MobiDB-lite"/>
    </source>
</evidence>
<reference evidence="3" key="1">
    <citation type="journal article" date="2019" name="Nat. Commun.">
        <title>The genome of broomcorn millet.</title>
        <authorList>
            <person name="Zou C."/>
            <person name="Miki D."/>
            <person name="Li D."/>
            <person name="Tang Q."/>
            <person name="Xiao L."/>
            <person name="Rajput S."/>
            <person name="Deng P."/>
            <person name="Jia W."/>
            <person name="Huang R."/>
            <person name="Zhang M."/>
            <person name="Sun Y."/>
            <person name="Hu J."/>
            <person name="Fu X."/>
            <person name="Schnable P.S."/>
            <person name="Li F."/>
            <person name="Zhang H."/>
            <person name="Feng B."/>
            <person name="Zhu X."/>
            <person name="Liu R."/>
            <person name="Schnable J.C."/>
            <person name="Zhu J.-K."/>
            <person name="Zhang H."/>
        </authorList>
    </citation>
    <scope>NUCLEOTIDE SEQUENCE [LARGE SCALE GENOMIC DNA]</scope>
</reference>